<keyword evidence="2" id="KW-0378">Hydrolase</keyword>
<dbReference type="EC" id="3.-.-.-" evidence="2"/>
<keyword evidence="3" id="KW-1185">Reference proteome</keyword>
<sequence length="350" mass="39496">MTINRLSHDRLDRLIQSAVDRKRIFGAVLSVESGDKRFAWTGAGGYMRPDSRFYIASTTKLFVTASVLKLRELKQADLNDPISRYLEEDILSGLHRYQGIEYSRGITVGQLMAQTSGLPDYFQHKRDNGKSLMQEIVAGNDRAWSFGQVIEDAKRMKPHFPPGRKGKALYSDTNYQLLGKIIENIANQPLNDVFERLIYEPLGLSDTYLYADSRDRSPAPFYYKAAPLHTPLAMASFGPDGAIVSTSGELMRFVRAFFEGELFPKAYLNELYVWNKIFFPLQYGVGMMRFKLPAALSPFRPVPELLGHSGISGAFAYYCPKKDVFLTGTVNQTSNPGLPYKLMVRVLNLT</sequence>
<proteinExistence type="predicted"/>
<organism evidence="2 3">
    <name type="scientific">Paenibacillus thailandensis</name>
    <dbReference type="NCBI Taxonomy" id="393250"/>
    <lineage>
        <taxon>Bacteria</taxon>
        <taxon>Bacillati</taxon>
        <taxon>Bacillota</taxon>
        <taxon>Bacilli</taxon>
        <taxon>Bacillales</taxon>
        <taxon>Paenibacillaceae</taxon>
        <taxon>Paenibacillus</taxon>
    </lineage>
</organism>
<dbReference type="InterPro" id="IPR012338">
    <property type="entry name" value="Beta-lactam/transpept-like"/>
</dbReference>
<evidence type="ECO:0000313" key="3">
    <source>
        <dbReference type="Proteomes" id="UP001597493"/>
    </source>
</evidence>
<dbReference type="Gene3D" id="3.40.710.10">
    <property type="entry name" value="DD-peptidase/beta-lactamase superfamily"/>
    <property type="match status" value="1"/>
</dbReference>
<dbReference type="GO" id="GO:0016787">
    <property type="term" value="F:hydrolase activity"/>
    <property type="evidence" value="ECO:0007669"/>
    <property type="project" value="UniProtKB-KW"/>
</dbReference>
<name>A0ABW5R4K9_9BACL</name>
<evidence type="ECO:0000259" key="1">
    <source>
        <dbReference type="Pfam" id="PF00144"/>
    </source>
</evidence>
<reference evidence="3" key="1">
    <citation type="journal article" date="2019" name="Int. J. Syst. Evol. Microbiol.">
        <title>The Global Catalogue of Microorganisms (GCM) 10K type strain sequencing project: providing services to taxonomists for standard genome sequencing and annotation.</title>
        <authorList>
            <consortium name="The Broad Institute Genomics Platform"/>
            <consortium name="The Broad Institute Genome Sequencing Center for Infectious Disease"/>
            <person name="Wu L."/>
            <person name="Ma J."/>
        </authorList>
    </citation>
    <scope>NUCLEOTIDE SEQUENCE [LARGE SCALE GENOMIC DNA]</scope>
    <source>
        <strain evidence="3">TISTR 1827</strain>
    </source>
</reference>
<feature type="domain" description="Beta-lactamase-related" evidence="1">
    <location>
        <begin position="11"/>
        <end position="335"/>
    </location>
</feature>
<dbReference type="SUPFAM" id="SSF56601">
    <property type="entry name" value="beta-lactamase/transpeptidase-like"/>
    <property type="match status" value="1"/>
</dbReference>
<accession>A0ABW5R4K9</accession>
<dbReference type="EMBL" id="JBHUMY010000043">
    <property type="protein sequence ID" value="MFD2663614.1"/>
    <property type="molecule type" value="Genomic_DNA"/>
</dbReference>
<dbReference type="PANTHER" id="PTHR46825">
    <property type="entry name" value="D-ALANYL-D-ALANINE-CARBOXYPEPTIDASE/ENDOPEPTIDASE AMPH"/>
    <property type="match status" value="1"/>
</dbReference>
<dbReference type="Proteomes" id="UP001597493">
    <property type="component" value="Unassembled WGS sequence"/>
</dbReference>
<protein>
    <submittedName>
        <fullName evidence="2">Serine hydrolase domain-containing protein</fullName>
        <ecNumber evidence="2">3.-.-.-</ecNumber>
    </submittedName>
</protein>
<comment type="caution">
    <text evidence="2">The sequence shown here is derived from an EMBL/GenBank/DDBJ whole genome shotgun (WGS) entry which is preliminary data.</text>
</comment>
<evidence type="ECO:0000313" key="2">
    <source>
        <dbReference type="EMBL" id="MFD2663614.1"/>
    </source>
</evidence>
<dbReference type="PANTHER" id="PTHR46825:SF7">
    <property type="entry name" value="D-ALANYL-D-ALANINE CARBOXYPEPTIDASE"/>
    <property type="match status" value="1"/>
</dbReference>
<gene>
    <name evidence="2" type="ORF">ACFSW5_25570</name>
</gene>
<dbReference type="RefSeq" id="WP_379279989.1">
    <property type="nucleotide sequence ID" value="NZ_JBHUGT010000011.1"/>
</dbReference>
<dbReference type="Pfam" id="PF00144">
    <property type="entry name" value="Beta-lactamase"/>
    <property type="match status" value="1"/>
</dbReference>
<dbReference type="InterPro" id="IPR001466">
    <property type="entry name" value="Beta-lactam-related"/>
</dbReference>
<dbReference type="InterPro" id="IPR050491">
    <property type="entry name" value="AmpC-like"/>
</dbReference>